<proteinExistence type="inferred from homology"/>
<dbReference type="InterPro" id="IPR001753">
    <property type="entry name" value="Enoyl-CoA_hydra/iso"/>
</dbReference>
<dbReference type="Gene3D" id="1.10.12.10">
    <property type="entry name" value="Lyase 2-enoyl-coa Hydratase, Chain A, domain 2"/>
    <property type="match status" value="1"/>
</dbReference>
<dbReference type="InterPro" id="IPR051683">
    <property type="entry name" value="Enoyl-CoA_Hydratase/Isomerase"/>
</dbReference>
<dbReference type="InterPro" id="IPR018376">
    <property type="entry name" value="Enoyl-CoA_hyd/isom_CS"/>
</dbReference>
<evidence type="ECO:0000313" key="3">
    <source>
        <dbReference type="EMBL" id="MFC3143519.1"/>
    </source>
</evidence>
<keyword evidence="4" id="KW-1185">Reference proteome</keyword>
<comment type="caution">
    <text evidence="3">The sequence shown here is derived from an EMBL/GenBank/DDBJ whole genome shotgun (WGS) entry which is preliminary data.</text>
</comment>
<dbReference type="InterPro" id="IPR029045">
    <property type="entry name" value="ClpP/crotonase-like_dom_sf"/>
</dbReference>
<dbReference type="RefSeq" id="WP_275630803.1">
    <property type="nucleotide sequence ID" value="NZ_JARGYD010000001.1"/>
</dbReference>
<dbReference type="Proteomes" id="UP001595632">
    <property type="component" value="Unassembled WGS sequence"/>
</dbReference>
<dbReference type="EMBL" id="JBHRTB010000010">
    <property type="protein sequence ID" value="MFC3143519.1"/>
    <property type="molecule type" value="Genomic_DNA"/>
</dbReference>
<dbReference type="NCBIfam" id="NF005675">
    <property type="entry name" value="PRK07468.1"/>
    <property type="match status" value="1"/>
</dbReference>
<evidence type="ECO:0000256" key="2">
    <source>
        <dbReference type="RuleBase" id="RU003707"/>
    </source>
</evidence>
<accession>A0ABV7GPI3</accession>
<dbReference type="PANTHER" id="PTHR42964:SF1">
    <property type="entry name" value="POLYKETIDE BIOSYNTHESIS ENOYL-COA HYDRATASE PKSH-RELATED"/>
    <property type="match status" value="1"/>
</dbReference>
<protein>
    <submittedName>
        <fullName evidence="3">Crotonase/enoyl-CoA hydratase family protein</fullName>
    </submittedName>
</protein>
<dbReference type="InterPro" id="IPR014748">
    <property type="entry name" value="Enoyl-CoA_hydra_C"/>
</dbReference>
<dbReference type="SUPFAM" id="SSF52096">
    <property type="entry name" value="ClpP/crotonase"/>
    <property type="match status" value="1"/>
</dbReference>
<name>A0ABV7GPI3_9RHOB</name>
<dbReference type="PANTHER" id="PTHR42964">
    <property type="entry name" value="ENOYL-COA HYDRATASE"/>
    <property type="match status" value="1"/>
</dbReference>
<evidence type="ECO:0000256" key="1">
    <source>
        <dbReference type="ARBA" id="ARBA00005254"/>
    </source>
</evidence>
<dbReference type="PROSITE" id="PS00166">
    <property type="entry name" value="ENOYL_COA_HYDRATASE"/>
    <property type="match status" value="1"/>
</dbReference>
<dbReference type="CDD" id="cd06558">
    <property type="entry name" value="crotonase-like"/>
    <property type="match status" value="1"/>
</dbReference>
<reference evidence="4" key="1">
    <citation type="journal article" date="2019" name="Int. J. Syst. Evol. Microbiol.">
        <title>The Global Catalogue of Microorganisms (GCM) 10K type strain sequencing project: providing services to taxonomists for standard genome sequencing and annotation.</title>
        <authorList>
            <consortium name="The Broad Institute Genomics Platform"/>
            <consortium name="The Broad Institute Genome Sequencing Center for Infectious Disease"/>
            <person name="Wu L."/>
            <person name="Ma J."/>
        </authorList>
    </citation>
    <scope>NUCLEOTIDE SEQUENCE [LARGE SCALE GENOMIC DNA]</scope>
    <source>
        <strain evidence="4">KCTC 52366</strain>
    </source>
</reference>
<gene>
    <name evidence="3" type="ORF">ACFOGP_12420</name>
</gene>
<organism evidence="3 4">
    <name type="scientific">Psychromarinibacter halotolerans</name>
    <dbReference type="NCBI Taxonomy" id="1775175"/>
    <lineage>
        <taxon>Bacteria</taxon>
        <taxon>Pseudomonadati</taxon>
        <taxon>Pseudomonadota</taxon>
        <taxon>Alphaproteobacteria</taxon>
        <taxon>Rhodobacterales</taxon>
        <taxon>Paracoccaceae</taxon>
        <taxon>Psychromarinibacter</taxon>
    </lineage>
</organism>
<comment type="similarity">
    <text evidence="1 2">Belongs to the enoyl-CoA hydratase/isomerase family.</text>
</comment>
<sequence>MMETIRVDTDGRGIATLTLARAEKHNAMSGQMIAELTEAAGVLGADPGVRAVILAAEGPTFCAGGDLGWMRAQVDADRATRMAEANKLAMMLRALDRMPKPLIARVHGNAFGGGVGLLSVCDMAIGTPEVLMGLTETRLGLIPATIGPYVAARVGPGRARSVFLSGRRFDADTARDLGLLTRVVPEFALDALVMEEAEAFLSCAPGAVGAAKQLLAGFAAPIDDALLDRTAAALADQWEQPEAVEGIAAFFDRRPAAWVEG</sequence>
<dbReference type="Pfam" id="PF00378">
    <property type="entry name" value="ECH_1"/>
    <property type="match status" value="1"/>
</dbReference>
<evidence type="ECO:0000313" key="4">
    <source>
        <dbReference type="Proteomes" id="UP001595632"/>
    </source>
</evidence>
<dbReference type="Gene3D" id="3.90.226.10">
    <property type="entry name" value="2-enoyl-CoA Hydratase, Chain A, domain 1"/>
    <property type="match status" value="1"/>
</dbReference>